<evidence type="ECO:0000259" key="1">
    <source>
        <dbReference type="Pfam" id="PF01979"/>
    </source>
</evidence>
<dbReference type="InterPro" id="IPR032466">
    <property type="entry name" value="Metal_Hydrolase"/>
</dbReference>
<dbReference type="InterPro" id="IPR011059">
    <property type="entry name" value="Metal-dep_hydrolase_composite"/>
</dbReference>
<dbReference type="AlphaFoldDB" id="A0AAT9LEZ3"/>
<accession>A0AAT9LEZ3</accession>
<reference evidence="2" key="1">
    <citation type="submission" date="2020-10" db="EMBL/GenBank/DDBJ databases">
        <authorList>
            <person name="Kadnikov V."/>
            <person name="Beletsky A.V."/>
            <person name="Mardanov A.V."/>
            <person name="Karnachuk O.V."/>
            <person name="Ravin N.V."/>
        </authorList>
    </citation>
    <scope>NUCLEOTIDE SEQUENCE</scope>
    <source>
        <strain evidence="2">Bu02</strain>
    </source>
</reference>
<organism evidence="2">
    <name type="scientific">Candidatus Fermentithermobacillus carboniphilus</name>
    <dbReference type="NCBI Taxonomy" id="3085328"/>
    <lineage>
        <taxon>Bacteria</taxon>
        <taxon>Bacillati</taxon>
        <taxon>Bacillota</taxon>
        <taxon>Candidatus Fermentithermobacillia</taxon>
        <taxon>Candidatus Fermentithermobacillales</taxon>
        <taxon>Candidatus Fermentithermobacillaceae</taxon>
        <taxon>Candidatus Fermentithermobacillus</taxon>
    </lineage>
</organism>
<dbReference type="InterPro" id="IPR051781">
    <property type="entry name" value="Metallo-dep_Hydrolase"/>
</dbReference>
<evidence type="ECO:0000313" key="2">
    <source>
        <dbReference type="EMBL" id="QUL98400.1"/>
    </source>
</evidence>
<name>A0AAT9LEZ3_9FIRM</name>
<proteinExistence type="predicted"/>
<dbReference type="GO" id="GO:0016810">
    <property type="term" value="F:hydrolase activity, acting on carbon-nitrogen (but not peptide) bonds"/>
    <property type="evidence" value="ECO:0007669"/>
    <property type="project" value="InterPro"/>
</dbReference>
<feature type="domain" description="Amidohydrolase-related" evidence="1">
    <location>
        <begin position="54"/>
        <end position="386"/>
    </location>
</feature>
<dbReference type="PANTHER" id="PTHR43135">
    <property type="entry name" value="ALPHA-D-RIBOSE 1-METHYLPHOSPHONATE 5-TRIPHOSPHATE DIPHOSPHATASE"/>
    <property type="match status" value="1"/>
</dbReference>
<dbReference type="EMBL" id="CP062796">
    <property type="protein sequence ID" value="QUL98400.1"/>
    <property type="molecule type" value="Genomic_DNA"/>
</dbReference>
<dbReference type="InterPro" id="IPR006680">
    <property type="entry name" value="Amidohydro-rel"/>
</dbReference>
<dbReference type="SUPFAM" id="SSF51338">
    <property type="entry name" value="Composite domain of metallo-dependent hydrolases"/>
    <property type="match status" value="1"/>
</dbReference>
<sequence>MEKTLAVVNAKIYPISSPPIEKGVLVFSGSKITAVGADIPVPPGAEVIDASGKVILPGLVDAHTHVGIWGEWYGQPEYDGNEGSNPVTPEVRAVDAVWPDHTAFFDARSGGVTCVQITPGSGNVIGGETVVVKTAGTIVDEMVLKNPAGLKAALGENPKGYYGRTLNKAPKTRMGIASILRSALYKAKDYMRKLEAGEKDPSKLPDTDLGMLNLIKVLKREIPLRVHAHRADDIVTAIRIAEEFEIDYSIEHCTDGISIAEFLGKKKARVNVGPSMWHRAKVETMNISVETPGVLAKAGCKVSIISDHPFHPIQFLSTAAAMAWANGMPEEEALKAVTLNPAETLGVADRVGSLEPGKDADFVIWTGHPFRIRSKVESVYIEGKKVFPE</sequence>
<dbReference type="CDD" id="cd01309">
    <property type="entry name" value="Met_dep_hydrolase_C"/>
    <property type="match status" value="1"/>
</dbReference>
<dbReference type="Pfam" id="PF01979">
    <property type="entry name" value="Amidohydro_1"/>
    <property type="match status" value="1"/>
</dbReference>
<reference evidence="2" key="2">
    <citation type="journal article" date="2023" name="Biology">
        <title>Prokaryotic Life Associated with Coal-Fire Gas Vents Revealed by Metagenomics.</title>
        <authorList>
            <person name="Kadnikov V.V."/>
            <person name="Mardanov A.V."/>
            <person name="Beletsky A.V."/>
            <person name="Karnachuk O.V."/>
            <person name="Ravin N.V."/>
        </authorList>
    </citation>
    <scope>NUCLEOTIDE SEQUENCE</scope>
    <source>
        <strain evidence="2">Bu02</strain>
    </source>
</reference>
<dbReference type="PANTHER" id="PTHR43135:SF3">
    <property type="entry name" value="ALPHA-D-RIBOSE 1-METHYLPHOSPHONATE 5-TRIPHOSPHATE DIPHOSPHATASE"/>
    <property type="match status" value="1"/>
</dbReference>
<gene>
    <name evidence="2" type="ORF">IMF26_10345</name>
</gene>
<dbReference type="SUPFAM" id="SSF51556">
    <property type="entry name" value="Metallo-dependent hydrolases"/>
    <property type="match status" value="1"/>
</dbReference>
<dbReference type="KEGG" id="fcz:IMF26_10345"/>
<dbReference type="Gene3D" id="3.20.20.140">
    <property type="entry name" value="Metal-dependent hydrolases"/>
    <property type="match status" value="1"/>
</dbReference>
<protein>
    <submittedName>
        <fullName evidence="2">Amidohydrolase</fullName>
    </submittedName>
</protein>